<evidence type="ECO:0000313" key="5">
    <source>
        <dbReference type="EMBL" id="OGE36760.1"/>
    </source>
</evidence>
<dbReference type="EMBL" id="MFDH01000009">
    <property type="protein sequence ID" value="OGE36760.1"/>
    <property type="molecule type" value="Genomic_DNA"/>
</dbReference>
<reference evidence="5 6" key="1">
    <citation type="journal article" date="2016" name="Nat. Commun.">
        <title>Thousands of microbial genomes shed light on interconnected biogeochemical processes in an aquifer system.</title>
        <authorList>
            <person name="Anantharaman K."/>
            <person name="Brown C.T."/>
            <person name="Hug L.A."/>
            <person name="Sharon I."/>
            <person name="Castelle C.J."/>
            <person name="Probst A.J."/>
            <person name="Thomas B.C."/>
            <person name="Singh A."/>
            <person name="Wilkins M.J."/>
            <person name="Karaoz U."/>
            <person name="Brodie E.L."/>
            <person name="Williams K.H."/>
            <person name="Hubbard S.S."/>
            <person name="Banfield J.F."/>
        </authorList>
    </citation>
    <scope>NUCLEOTIDE SEQUENCE [LARGE SCALE GENOMIC DNA]</scope>
</reference>
<dbReference type="InterPro" id="IPR023158">
    <property type="entry name" value="YerB-like_sf"/>
</dbReference>
<evidence type="ECO:0000259" key="4">
    <source>
        <dbReference type="Pfam" id="PF17479"/>
    </source>
</evidence>
<gene>
    <name evidence="5" type="ORF">A3E45_01385</name>
</gene>
<dbReference type="InterPro" id="IPR021416">
    <property type="entry name" value="DUF3048_N"/>
</dbReference>
<feature type="transmembrane region" description="Helical" evidence="2">
    <location>
        <begin position="20"/>
        <end position="39"/>
    </location>
</feature>
<dbReference type="AlphaFoldDB" id="A0A1F5K7L4"/>
<keyword evidence="2" id="KW-0472">Membrane</keyword>
<dbReference type="Pfam" id="PF11258">
    <property type="entry name" value="DUF3048"/>
    <property type="match status" value="1"/>
</dbReference>
<evidence type="ECO:0000256" key="2">
    <source>
        <dbReference type="SAM" id="Phobius"/>
    </source>
</evidence>
<feature type="domain" description="DUF3048" evidence="4">
    <location>
        <begin position="274"/>
        <end position="383"/>
    </location>
</feature>
<sequence>MFNFSNLLNNLSSLQRSLVVSIAAIVLFVASVGISYTLFSRAGQPINGQLVTSLPGPATSITEEPDEPKTEECPLNGSMRTKKAKDNWVTRRPLAVVIENHTEARPQSGLSSADIIYEAVAEGGITRFMGVFYCNLSDVQVGPVRSARTYFLDWLGEYDALYAHVGGANTSGPADALGQIIKYGVKDLNQFSIGFPTFWRDYQRLGRPVATEHTMYSTTQKLWEIGAKRGWVAADAAGKNWDSNFIKWKFKEDAAGSGQPVVSSINVEFWQGYSDYAVTWGYDSTCNCYKRKNGGAEHLDLNNNQQMLTKNIVVQFERESHANDGYEGNAHLLYGTTGSGKALVFQDGKAVEGKWTKASRISRSKYTDNKGNEISFNKGLIWIQTVPEGARVSY</sequence>
<feature type="region of interest" description="Disordered" evidence="1">
    <location>
        <begin position="55"/>
        <end position="78"/>
    </location>
</feature>
<evidence type="ECO:0000256" key="1">
    <source>
        <dbReference type="SAM" id="MobiDB-lite"/>
    </source>
</evidence>
<dbReference type="InterPro" id="IPR035328">
    <property type="entry name" value="DUF3048_C"/>
</dbReference>
<protein>
    <recommendedName>
        <fullName evidence="7">Lipoprotein YerB</fullName>
    </recommendedName>
</protein>
<dbReference type="STRING" id="1797780.A3E45_01385"/>
<comment type="caution">
    <text evidence="5">The sequence shown here is derived from an EMBL/GenBank/DDBJ whole genome shotgun (WGS) entry which is preliminary data.</text>
</comment>
<evidence type="ECO:0000313" key="6">
    <source>
        <dbReference type="Proteomes" id="UP000176405"/>
    </source>
</evidence>
<proteinExistence type="predicted"/>
<keyword evidence="2" id="KW-0812">Transmembrane</keyword>
<evidence type="ECO:0008006" key="7">
    <source>
        <dbReference type="Google" id="ProtNLM"/>
    </source>
</evidence>
<feature type="domain" description="DUF3048" evidence="3">
    <location>
        <begin position="85"/>
        <end position="230"/>
    </location>
</feature>
<dbReference type="SUPFAM" id="SSF159774">
    <property type="entry name" value="YerB-like"/>
    <property type="match status" value="1"/>
</dbReference>
<organism evidence="5 6">
    <name type="scientific">Candidatus Daviesbacteria bacterium RIFCSPHIGHO2_12_FULL_43_11</name>
    <dbReference type="NCBI Taxonomy" id="1797780"/>
    <lineage>
        <taxon>Bacteria</taxon>
        <taxon>Candidatus Daviesiibacteriota</taxon>
    </lineage>
</organism>
<keyword evidence="2" id="KW-1133">Transmembrane helix</keyword>
<dbReference type="Gene3D" id="3.50.90.10">
    <property type="entry name" value="YerB-like"/>
    <property type="match status" value="1"/>
</dbReference>
<accession>A0A1F5K7L4</accession>
<dbReference type="Proteomes" id="UP000176405">
    <property type="component" value="Unassembled WGS sequence"/>
</dbReference>
<evidence type="ECO:0000259" key="3">
    <source>
        <dbReference type="Pfam" id="PF11258"/>
    </source>
</evidence>
<dbReference type="Pfam" id="PF17479">
    <property type="entry name" value="DUF3048_C"/>
    <property type="match status" value="1"/>
</dbReference>
<name>A0A1F5K7L4_9BACT</name>